<evidence type="ECO:0000313" key="3">
    <source>
        <dbReference type="EMBL" id="VAW82422.1"/>
    </source>
</evidence>
<feature type="transmembrane region" description="Helical" evidence="1">
    <location>
        <begin position="21"/>
        <end position="42"/>
    </location>
</feature>
<accession>A0A3B0Z4F4</accession>
<feature type="domain" description="HPP transmembrane region" evidence="2">
    <location>
        <begin position="17"/>
        <end position="179"/>
    </location>
</feature>
<gene>
    <name evidence="3" type="ORF">MNBD_GAMMA14-909</name>
</gene>
<keyword evidence="1" id="KW-0812">Transmembrane</keyword>
<feature type="transmembrane region" description="Helical" evidence="1">
    <location>
        <begin position="48"/>
        <end position="68"/>
    </location>
</feature>
<keyword evidence="1" id="KW-1133">Transmembrane helix</keyword>
<dbReference type="InterPro" id="IPR058581">
    <property type="entry name" value="TM_HPP"/>
</dbReference>
<feature type="transmembrane region" description="Helical" evidence="1">
    <location>
        <begin position="104"/>
        <end position="120"/>
    </location>
</feature>
<feature type="transmembrane region" description="Helical" evidence="1">
    <location>
        <begin position="149"/>
        <end position="170"/>
    </location>
</feature>
<reference evidence="3" key="1">
    <citation type="submission" date="2018-06" db="EMBL/GenBank/DDBJ databases">
        <authorList>
            <person name="Zhirakovskaya E."/>
        </authorList>
    </citation>
    <scope>NUCLEOTIDE SEQUENCE</scope>
</reference>
<keyword evidence="1" id="KW-0472">Membrane</keyword>
<sequence>MIRSFLGKMKGGDVCPPRKPFSKIAWSWLGAFIGIYLVATLSRLTHSNLLDSLFLVGSFGASAVLIYGTPQVELAQPRNLIGGHIVSAIIGVTVYKYLALDVAVLGALAVSLSIVAMHFTRTLHPPGGATALIAVIGSAQVHSTGYQYVLTPIASGAFIMLAVALVVNNLSSNPKRHYPKYWL</sequence>
<dbReference type="Pfam" id="PF04982">
    <property type="entry name" value="TM_HPP"/>
    <property type="match status" value="1"/>
</dbReference>
<evidence type="ECO:0000259" key="2">
    <source>
        <dbReference type="Pfam" id="PF04982"/>
    </source>
</evidence>
<dbReference type="AlphaFoldDB" id="A0A3B0Z4F4"/>
<dbReference type="PANTHER" id="PTHR33741">
    <property type="entry name" value="TRANSMEMBRANE PROTEIN DDB_G0269096-RELATED"/>
    <property type="match status" value="1"/>
</dbReference>
<dbReference type="PANTHER" id="PTHR33741:SF5">
    <property type="entry name" value="TRANSMEMBRANE PROTEIN DDB_G0269096-RELATED"/>
    <property type="match status" value="1"/>
</dbReference>
<name>A0A3B0Z4F4_9ZZZZ</name>
<evidence type="ECO:0000256" key="1">
    <source>
        <dbReference type="SAM" id="Phobius"/>
    </source>
</evidence>
<proteinExistence type="predicted"/>
<organism evidence="3">
    <name type="scientific">hydrothermal vent metagenome</name>
    <dbReference type="NCBI Taxonomy" id="652676"/>
    <lineage>
        <taxon>unclassified sequences</taxon>
        <taxon>metagenomes</taxon>
        <taxon>ecological metagenomes</taxon>
    </lineage>
</organism>
<protein>
    <submittedName>
        <fullName evidence="3">Membrane protein, HPP family</fullName>
    </submittedName>
</protein>
<dbReference type="InterPro" id="IPR007065">
    <property type="entry name" value="HPP"/>
</dbReference>
<dbReference type="EMBL" id="UOFM01000468">
    <property type="protein sequence ID" value="VAW82422.1"/>
    <property type="molecule type" value="Genomic_DNA"/>
</dbReference>